<comment type="caution">
    <text evidence="1">The sequence shown here is derived from an EMBL/GenBank/DDBJ whole genome shotgun (WGS) entry which is preliminary data.</text>
</comment>
<evidence type="ECO:0000313" key="1">
    <source>
        <dbReference type="EMBL" id="NYH77413.1"/>
    </source>
</evidence>
<protein>
    <submittedName>
        <fullName evidence="1">Uncharacterized protein</fullName>
    </submittedName>
</protein>
<gene>
    <name evidence="1" type="ORF">FHR84_000727</name>
</gene>
<dbReference type="Proteomes" id="UP000548304">
    <property type="component" value="Unassembled WGS sequence"/>
</dbReference>
<keyword evidence="2" id="KW-1185">Reference proteome</keyword>
<reference evidence="1 2" key="1">
    <citation type="submission" date="2020-07" db="EMBL/GenBank/DDBJ databases">
        <title>Genomic Encyclopedia of Type Strains, Phase III (KMG-III): the genomes of soil and plant-associated and newly described type strains.</title>
        <authorList>
            <person name="Whitman W."/>
        </authorList>
    </citation>
    <scope>NUCLEOTIDE SEQUENCE [LARGE SCALE GENOMIC DNA]</scope>
    <source>
        <strain evidence="1 2">CECT 8576</strain>
    </source>
</reference>
<name>A0A852Z5A1_9ACTN</name>
<dbReference type="EMBL" id="JACBYW010000001">
    <property type="protein sequence ID" value="NYH77413.1"/>
    <property type="molecule type" value="Genomic_DNA"/>
</dbReference>
<organism evidence="1 2">
    <name type="scientific">Actinopolyspora biskrensis</name>
    <dbReference type="NCBI Taxonomy" id="1470178"/>
    <lineage>
        <taxon>Bacteria</taxon>
        <taxon>Bacillati</taxon>
        <taxon>Actinomycetota</taxon>
        <taxon>Actinomycetes</taxon>
        <taxon>Actinopolysporales</taxon>
        <taxon>Actinopolysporaceae</taxon>
        <taxon>Actinopolyspora</taxon>
    </lineage>
</organism>
<proteinExistence type="predicted"/>
<sequence length="58" mass="5825">MGEAGEGDVAVPAGHAAALEVIEAVCEFAVVAFDAPAHFGELQQPAQVQLTPGPLIPS</sequence>
<accession>A0A852Z5A1</accession>
<evidence type="ECO:0000313" key="2">
    <source>
        <dbReference type="Proteomes" id="UP000548304"/>
    </source>
</evidence>
<dbReference type="AlphaFoldDB" id="A0A852Z5A1"/>